<dbReference type="PROSITE" id="PS51526">
    <property type="entry name" value="RFX_DBD"/>
    <property type="match status" value="1"/>
</dbReference>
<dbReference type="AlphaFoldDB" id="A0AAD9NB04"/>
<protein>
    <recommendedName>
        <fullName evidence="2">RFX-type winged-helix domain-containing protein</fullName>
    </recommendedName>
</protein>
<dbReference type="Gene3D" id="1.10.10.10">
    <property type="entry name" value="Winged helix-like DNA-binding domain superfamily/Winged helix DNA-binding domain"/>
    <property type="match status" value="1"/>
</dbReference>
<dbReference type="InterPro" id="IPR039779">
    <property type="entry name" value="RFX-like"/>
</dbReference>
<dbReference type="Proteomes" id="UP001209878">
    <property type="component" value="Unassembled WGS sequence"/>
</dbReference>
<dbReference type="GO" id="GO:0000978">
    <property type="term" value="F:RNA polymerase II cis-regulatory region sequence-specific DNA binding"/>
    <property type="evidence" value="ECO:0007669"/>
    <property type="project" value="TreeGrafter"/>
</dbReference>
<organism evidence="3 4">
    <name type="scientific">Ridgeia piscesae</name>
    <name type="common">Tubeworm</name>
    <dbReference type="NCBI Taxonomy" id="27915"/>
    <lineage>
        <taxon>Eukaryota</taxon>
        <taxon>Metazoa</taxon>
        <taxon>Spiralia</taxon>
        <taxon>Lophotrochozoa</taxon>
        <taxon>Annelida</taxon>
        <taxon>Polychaeta</taxon>
        <taxon>Sedentaria</taxon>
        <taxon>Canalipalpata</taxon>
        <taxon>Sabellida</taxon>
        <taxon>Siboglinidae</taxon>
        <taxon>Ridgeia</taxon>
    </lineage>
</organism>
<name>A0AAD9NB04_RIDPI</name>
<dbReference type="SUPFAM" id="SSF46785">
    <property type="entry name" value="Winged helix' DNA-binding domain"/>
    <property type="match status" value="1"/>
</dbReference>
<reference evidence="3" key="1">
    <citation type="journal article" date="2023" name="Mol. Biol. Evol.">
        <title>Third-Generation Sequencing Reveals the Adaptive Role of the Epigenome in Three Deep-Sea Polychaetes.</title>
        <authorList>
            <person name="Perez M."/>
            <person name="Aroh O."/>
            <person name="Sun Y."/>
            <person name="Lan Y."/>
            <person name="Juniper S.K."/>
            <person name="Young C.R."/>
            <person name="Angers B."/>
            <person name="Qian P.Y."/>
        </authorList>
    </citation>
    <scope>NUCLEOTIDE SEQUENCE</scope>
    <source>
        <strain evidence="3">R07B-5</strain>
    </source>
</reference>
<evidence type="ECO:0000313" key="3">
    <source>
        <dbReference type="EMBL" id="KAK2160599.1"/>
    </source>
</evidence>
<comment type="caution">
    <text evidence="3">The sequence shown here is derived from an EMBL/GenBank/DDBJ whole genome shotgun (WGS) entry which is preliminary data.</text>
</comment>
<evidence type="ECO:0000256" key="1">
    <source>
        <dbReference type="ARBA" id="ARBA00023125"/>
    </source>
</evidence>
<proteinExistence type="predicted"/>
<evidence type="ECO:0000313" key="4">
    <source>
        <dbReference type="Proteomes" id="UP001209878"/>
    </source>
</evidence>
<accession>A0AAD9NB04</accession>
<dbReference type="Pfam" id="PF02257">
    <property type="entry name" value="RFX_DNA_binding"/>
    <property type="match status" value="1"/>
</dbReference>
<dbReference type="PANTHER" id="PTHR12619:SF5">
    <property type="entry name" value="TRANSCRIPTION FACTOR RFX4"/>
    <property type="match status" value="1"/>
</dbReference>
<gene>
    <name evidence="3" type="ORF">NP493_1637g00007</name>
</gene>
<dbReference type="FunFam" id="1.10.10.10:FF:000422">
    <property type="entry name" value="DNA-binding protein RFX7"/>
    <property type="match status" value="1"/>
</dbReference>
<evidence type="ECO:0000259" key="2">
    <source>
        <dbReference type="PROSITE" id="PS51526"/>
    </source>
</evidence>
<feature type="domain" description="RFX-type winged-helix" evidence="2">
    <location>
        <begin position="104"/>
        <end position="169"/>
    </location>
</feature>
<dbReference type="InterPro" id="IPR036388">
    <property type="entry name" value="WH-like_DNA-bd_sf"/>
</dbReference>
<sequence>MSLELTYRVGQPHIIPLSAHLQKKLVWSGHNVLLSTLQQELHHESFDPVKSELDNAYHVTCSIAAEYHCMEEAAANMAAMSDICCDSQTAVYVPALAKLNASAAIDWLQQNYEEQNSVSLPRGALYSHYLDFCQEANIEPMNQASLGKVIRSIFPDVKTRRLGTRGQSK</sequence>
<dbReference type="InterPro" id="IPR036390">
    <property type="entry name" value="WH_DNA-bd_sf"/>
</dbReference>
<dbReference type="GO" id="GO:0000981">
    <property type="term" value="F:DNA-binding transcription factor activity, RNA polymerase II-specific"/>
    <property type="evidence" value="ECO:0007669"/>
    <property type="project" value="TreeGrafter"/>
</dbReference>
<keyword evidence="4" id="KW-1185">Reference proteome</keyword>
<dbReference type="PANTHER" id="PTHR12619">
    <property type="entry name" value="RFX TRANSCRIPTION FACTOR FAMILY"/>
    <property type="match status" value="1"/>
</dbReference>
<keyword evidence="1" id="KW-0238">DNA-binding</keyword>
<dbReference type="EMBL" id="JAODUO010001635">
    <property type="protein sequence ID" value="KAK2160599.1"/>
    <property type="molecule type" value="Genomic_DNA"/>
</dbReference>
<dbReference type="InterPro" id="IPR003150">
    <property type="entry name" value="DNA-bd_RFX"/>
</dbReference>